<dbReference type="AlphaFoldDB" id="B8C5Z1"/>
<dbReference type="Gene3D" id="3.40.50.150">
    <property type="entry name" value="Vaccinia Virus protein VP39"/>
    <property type="match status" value="1"/>
</dbReference>
<name>B8C5Z1_THAPS</name>
<organism evidence="4 5">
    <name type="scientific">Thalassiosira pseudonana</name>
    <name type="common">Marine diatom</name>
    <name type="synonym">Cyclotella nana</name>
    <dbReference type="NCBI Taxonomy" id="35128"/>
    <lineage>
        <taxon>Eukaryota</taxon>
        <taxon>Sar</taxon>
        <taxon>Stramenopiles</taxon>
        <taxon>Ochrophyta</taxon>
        <taxon>Bacillariophyta</taxon>
        <taxon>Coscinodiscophyceae</taxon>
        <taxon>Thalassiosirophycidae</taxon>
        <taxon>Thalassiosirales</taxon>
        <taxon>Thalassiosiraceae</taxon>
        <taxon>Thalassiosira</taxon>
    </lineage>
</organism>
<dbReference type="Proteomes" id="UP000001449">
    <property type="component" value="Chromosome 6"/>
</dbReference>
<evidence type="ECO:0000259" key="3">
    <source>
        <dbReference type="Pfam" id="PF13649"/>
    </source>
</evidence>
<feature type="repeat" description="TPR" evidence="1">
    <location>
        <begin position="42"/>
        <end position="75"/>
    </location>
</feature>
<dbReference type="EMBL" id="CM000643">
    <property type="protein sequence ID" value="EED91203.1"/>
    <property type="molecule type" value="Genomic_DNA"/>
</dbReference>
<dbReference type="InterPro" id="IPR029063">
    <property type="entry name" value="SAM-dependent_MTases_sf"/>
</dbReference>
<dbReference type="InParanoid" id="B8C5Z1"/>
<keyword evidence="5" id="KW-1185">Reference proteome</keyword>
<dbReference type="GeneID" id="7445973"/>
<sequence>MTILTRRLPSILASIAFILSTTTSSTSSVTASTTYSEYEEKINHHLQEGNNALATGDLPLAAEHYESCLKLDPNQRYCLINYASTLVDLNESSADANETKEQRLEKAISLLRQVMTLHPKDGDAAFNLALLLQDSSRSEDFTKQAANLYQIAVEASIAEGEERWDAWANMAAAKQELGQFTGPFGARRGYERSIVFLEQMVEEQQSWIDDVLNGPEAESLEWDENRYHEVQTEIIAMNAYLSKMYYGYGTVLSEFTGEDCLKLMDEETLMLDMIDGIDEEEAKKVCDMNALNAMRMAVDLDGNNIVAAHMLDAMTGGEDGEDETTAKQRASNEFVSALFDDFADTFDEKLGALGYQVPQLVGEAAFYLMKQSGREMYNSVLDAGCGTGLAGRFLRPLVEGPLVGVDLSTKMLELAAKCSLKEGCGLKVEETVGDSESAAVEEAEEDVRSSTRLYDHLKSLDLETATLDELYSGYESPLASGDGFDLIVAADVLVYFGDIQKLLTNFLKLNNQNEDAFLIFSCERIEEADAPSTGWKLQPSGRYAHSKSYVVKVAKEAGYRLIGYEEIVPRMEKGEPVQGHLFQLALGEEILPEDFEDIEEMVFYEYDGGGEREDSVKDEL</sequence>
<feature type="signal peptide" evidence="2">
    <location>
        <begin position="1"/>
        <end position="24"/>
    </location>
</feature>
<gene>
    <name evidence="4" type="ORF">THAPSDRAFT_6236</name>
</gene>
<dbReference type="InterPro" id="IPR011990">
    <property type="entry name" value="TPR-like_helical_dom_sf"/>
</dbReference>
<keyword evidence="1" id="KW-0802">TPR repeat</keyword>
<dbReference type="OMA" id="ENRYHEV"/>
<dbReference type="eggNOG" id="ENOG502REQY">
    <property type="taxonomic scope" value="Eukaryota"/>
</dbReference>
<dbReference type="InterPro" id="IPR019734">
    <property type="entry name" value="TPR_rpt"/>
</dbReference>
<evidence type="ECO:0000313" key="5">
    <source>
        <dbReference type="Proteomes" id="UP000001449"/>
    </source>
</evidence>
<dbReference type="HOGENOM" id="CLU_441148_0_0_1"/>
<dbReference type="KEGG" id="tps:THAPSDRAFT_6236"/>
<reference evidence="4 5" key="2">
    <citation type="journal article" date="2008" name="Nature">
        <title>The Phaeodactylum genome reveals the evolutionary history of diatom genomes.</title>
        <authorList>
            <person name="Bowler C."/>
            <person name="Allen A.E."/>
            <person name="Badger J.H."/>
            <person name="Grimwood J."/>
            <person name="Jabbari K."/>
            <person name="Kuo A."/>
            <person name="Maheswari U."/>
            <person name="Martens C."/>
            <person name="Maumus F."/>
            <person name="Otillar R.P."/>
            <person name="Rayko E."/>
            <person name="Salamov A."/>
            <person name="Vandepoele K."/>
            <person name="Beszteri B."/>
            <person name="Gruber A."/>
            <person name="Heijde M."/>
            <person name="Katinka M."/>
            <person name="Mock T."/>
            <person name="Valentin K."/>
            <person name="Verret F."/>
            <person name="Berges J.A."/>
            <person name="Brownlee C."/>
            <person name="Cadoret J.P."/>
            <person name="Chiovitti A."/>
            <person name="Choi C.J."/>
            <person name="Coesel S."/>
            <person name="De Martino A."/>
            <person name="Detter J.C."/>
            <person name="Durkin C."/>
            <person name="Falciatore A."/>
            <person name="Fournet J."/>
            <person name="Haruta M."/>
            <person name="Huysman M.J."/>
            <person name="Jenkins B.D."/>
            <person name="Jiroutova K."/>
            <person name="Jorgensen R.E."/>
            <person name="Joubert Y."/>
            <person name="Kaplan A."/>
            <person name="Kroger N."/>
            <person name="Kroth P.G."/>
            <person name="La Roche J."/>
            <person name="Lindquist E."/>
            <person name="Lommer M."/>
            <person name="Martin-Jezequel V."/>
            <person name="Lopez P.J."/>
            <person name="Lucas S."/>
            <person name="Mangogna M."/>
            <person name="McGinnis K."/>
            <person name="Medlin L.K."/>
            <person name="Montsant A."/>
            <person name="Oudot-Le Secq M.P."/>
            <person name="Napoli C."/>
            <person name="Obornik M."/>
            <person name="Parker M.S."/>
            <person name="Petit J.L."/>
            <person name="Porcel B.M."/>
            <person name="Poulsen N."/>
            <person name="Robison M."/>
            <person name="Rychlewski L."/>
            <person name="Rynearson T.A."/>
            <person name="Schmutz J."/>
            <person name="Shapiro H."/>
            <person name="Siaut M."/>
            <person name="Stanley M."/>
            <person name="Sussman M.R."/>
            <person name="Taylor A.R."/>
            <person name="Vardi A."/>
            <person name="von Dassow P."/>
            <person name="Vyverman W."/>
            <person name="Willis A."/>
            <person name="Wyrwicz L.S."/>
            <person name="Rokhsar D.S."/>
            <person name="Weissenbach J."/>
            <person name="Armbrust E.V."/>
            <person name="Green B.R."/>
            <person name="Van de Peer Y."/>
            <person name="Grigoriev I.V."/>
        </authorList>
    </citation>
    <scope>NUCLEOTIDE SEQUENCE [LARGE SCALE GENOMIC DNA]</scope>
    <source>
        <strain evidence="4 5">CCMP1335</strain>
    </source>
</reference>
<evidence type="ECO:0000256" key="1">
    <source>
        <dbReference type="PROSITE-ProRule" id="PRU00339"/>
    </source>
</evidence>
<dbReference type="Pfam" id="PF13649">
    <property type="entry name" value="Methyltransf_25"/>
    <property type="match status" value="1"/>
</dbReference>
<dbReference type="CDD" id="cd02440">
    <property type="entry name" value="AdoMet_MTases"/>
    <property type="match status" value="1"/>
</dbReference>
<feature type="domain" description="Methyltransferase" evidence="3">
    <location>
        <begin position="380"/>
        <end position="464"/>
    </location>
</feature>
<dbReference type="SUPFAM" id="SSF48452">
    <property type="entry name" value="TPR-like"/>
    <property type="match status" value="1"/>
</dbReference>
<reference evidence="4 5" key="1">
    <citation type="journal article" date="2004" name="Science">
        <title>The genome of the diatom Thalassiosira pseudonana: ecology, evolution, and metabolism.</title>
        <authorList>
            <person name="Armbrust E.V."/>
            <person name="Berges J.A."/>
            <person name="Bowler C."/>
            <person name="Green B.R."/>
            <person name="Martinez D."/>
            <person name="Putnam N.H."/>
            <person name="Zhou S."/>
            <person name="Allen A.E."/>
            <person name="Apt K.E."/>
            <person name="Bechner M."/>
            <person name="Brzezinski M.A."/>
            <person name="Chaal B.K."/>
            <person name="Chiovitti A."/>
            <person name="Davis A.K."/>
            <person name="Demarest M.S."/>
            <person name="Detter J.C."/>
            <person name="Glavina T."/>
            <person name="Goodstein D."/>
            <person name="Hadi M.Z."/>
            <person name="Hellsten U."/>
            <person name="Hildebrand M."/>
            <person name="Jenkins B.D."/>
            <person name="Jurka J."/>
            <person name="Kapitonov V.V."/>
            <person name="Kroger N."/>
            <person name="Lau W.W."/>
            <person name="Lane T.W."/>
            <person name="Larimer F.W."/>
            <person name="Lippmeier J.C."/>
            <person name="Lucas S."/>
            <person name="Medina M."/>
            <person name="Montsant A."/>
            <person name="Obornik M."/>
            <person name="Parker M.S."/>
            <person name="Palenik B."/>
            <person name="Pazour G.J."/>
            <person name="Richardson P.M."/>
            <person name="Rynearson T.A."/>
            <person name="Saito M.A."/>
            <person name="Schwartz D.C."/>
            <person name="Thamatrakoln K."/>
            <person name="Valentin K."/>
            <person name="Vardi A."/>
            <person name="Wilkerson F.P."/>
            <person name="Rokhsar D.S."/>
        </authorList>
    </citation>
    <scope>NUCLEOTIDE SEQUENCE [LARGE SCALE GENOMIC DNA]</scope>
    <source>
        <strain evidence="4 5">CCMP1335</strain>
    </source>
</reference>
<dbReference type="InterPro" id="IPR041698">
    <property type="entry name" value="Methyltransf_25"/>
</dbReference>
<dbReference type="STRING" id="35128.B8C5Z1"/>
<dbReference type="RefSeq" id="XP_002291096.1">
    <property type="nucleotide sequence ID" value="XM_002291060.1"/>
</dbReference>
<protein>
    <recommendedName>
        <fullName evidence="3">Methyltransferase domain-containing protein</fullName>
    </recommendedName>
</protein>
<accession>B8C5Z1</accession>
<proteinExistence type="predicted"/>
<dbReference type="GO" id="GO:0008168">
    <property type="term" value="F:methyltransferase activity"/>
    <property type="evidence" value="ECO:0000318"/>
    <property type="project" value="GO_Central"/>
</dbReference>
<feature type="chain" id="PRO_5002866283" description="Methyltransferase domain-containing protein" evidence="2">
    <location>
        <begin position="25"/>
        <end position="620"/>
    </location>
</feature>
<evidence type="ECO:0000313" key="4">
    <source>
        <dbReference type="EMBL" id="EED91203.1"/>
    </source>
</evidence>
<dbReference type="SUPFAM" id="SSF53335">
    <property type="entry name" value="S-adenosyl-L-methionine-dependent methyltransferases"/>
    <property type="match status" value="1"/>
</dbReference>
<dbReference type="PROSITE" id="PS50005">
    <property type="entry name" value="TPR"/>
    <property type="match status" value="1"/>
</dbReference>
<evidence type="ECO:0000256" key="2">
    <source>
        <dbReference type="SAM" id="SignalP"/>
    </source>
</evidence>
<keyword evidence="2" id="KW-0732">Signal</keyword>
<dbReference type="PaxDb" id="35128-Thaps6236"/>
<dbReference type="Gene3D" id="1.25.40.10">
    <property type="entry name" value="Tetratricopeptide repeat domain"/>
    <property type="match status" value="2"/>
</dbReference>